<protein>
    <submittedName>
        <fullName evidence="9">Iron ABC transporter permease</fullName>
    </submittedName>
</protein>
<dbReference type="Proteomes" id="UP000310754">
    <property type="component" value="Unassembled WGS sequence"/>
</dbReference>
<keyword evidence="3" id="KW-0813">Transport</keyword>
<keyword evidence="5 8" id="KW-0812">Transmembrane</keyword>
<feature type="transmembrane region" description="Helical" evidence="8">
    <location>
        <begin position="308"/>
        <end position="326"/>
    </location>
</feature>
<evidence type="ECO:0000256" key="5">
    <source>
        <dbReference type="ARBA" id="ARBA00022692"/>
    </source>
</evidence>
<keyword evidence="7 8" id="KW-0472">Membrane</keyword>
<evidence type="ECO:0000256" key="6">
    <source>
        <dbReference type="ARBA" id="ARBA00022989"/>
    </source>
</evidence>
<feature type="transmembrane region" description="Helical" evidence="8">
    <location>
        <begin position="333"/>
        <end position="354"/>
    </location>
</feature>
<dbReference type="GO" id="GO:0005886">
    <property type="term" value="C:plasma membrane"/>
    <property type="evidence" value="ECO:0007669"/>
    <property type="project" value="UniProtKB-SubCell"/>
</dbReference>
<dbReference type="GO" id="GO:0033214">
    <property type="term" value="P:siderophore-iron import into cell"/>
    <property type="evidence" value="ECO:0007669"/>
    <property type="project" value="TreeGrafter"/>
</dbReference>
<comment type="subcellular location">
    <subcellularLocation>
        <location evidence="1">Cell membrane</location>
        <topology evidence="1">Multi-pass membrane protein</topology>
    </subcellularLocation>
</comment>
<sequence>MSAYSPMDRSVMDTGASRHYDRSVVLRIALVLTLFLIAAFTCIVDIAVGSGTLTMTQVLNALFSPTTVDPGTRFIVWDLRMPMTMMALVTGVSLSLSGLLMQTILDNPLAEPFTLGVSSAAGFGAALALGFSVSLTSIMPFIPLELVTAVNAFVFALLAAGLVLLLSKGGKSVQSITLLGIALHFVFSSLLSLIQYMASVDQLQSIVFWLMGSLLRATWLKVGIAGGLSLAMIPIVLFHAWLLTALRSFGEQAVVFGVPVRRMRIIMLVISALLAGSVTAVVGIVGFIGLVGPHVARMLTGEDHRFTIAATVAVGAVFATVASLATKVIVPGAVLPFGMVTALAGLPFFIVLVMRHTKGDAL</sequence>
<name>A0A4S4A2H9_9HYPH</name>
<feature type="transmembrane region" description="Helical" evidence="8">
    <location>
        <begin position="24"/>
        <end position="48"/>
    </location>
</feature>
<evidence type="ECO:0000256" key="8">
    <source>
        <dbReference type="SAM" id="Phobius"/>
    </source>
</evidence>
<proteinExistence type="inferred from homology"/>
<dbReference type="EMBL" id="SSOA01000002">
    <property type="protein sequence ID" value="THF52445.1"/>
    <property type="molecule type" value="Genomic_DNA"/>
</dbReference>
<dbReference type="CDD" id="cd06550">
    <property type="entry name" value="TM_ABC_iron-siderophores_like"/>
    <property type="match status" value="1"/>
</dbReference>
<evidence type="ECO:0000256" key="7">
    <source>
        <dbReference type="ARBA" id="ARBA00023136"/>
    </source>
</evidence>
<dbReference type="AlphaFoldDB" id="A0A4S4A2H9"/>
<evidence type="ECO:0000313" key="10">
    <source>
        <dbReference type="Proteomes" id="UP000310754"/>
    </source>
</evidence>
<evidence type="ECO:0000256" key="3">
    <source>
        <dbReference type="ARBA" id="ARBA00022448"/>
    </source>
</evidence>
<dbReference type="InterPro" id="IPR037294">
    <property type="entry name" value="ABC_BtuC-like"/>
</dbReference>
<dbReference type="GO" id="GO:0022857">
    <property type="term" value="F:transmembrane transporter activity"/>
    <property type="evidence" value="ECO:0007669"/>
    <property type="project" value="InterPro"/>
</dbReference>
<feature type="transmembrane region" description="Helical" evidence="8">
    <location>
        <begin position="265"/>
        <end position="288"/>
    </location>
</feature>
<dbReference type="PANTHER" id="PTHR30472:SF25">
    <property type="entry name" value="ABC TRANSPORTER PERMEASE PROTEIN MJ0876-RELATED"/>
    <property type="match status" value="1"/>
</dbReference>
<keyword evidence="4" id="KW-1003">Cell membrane</keyword>
<feature type="transmembrane region" description="Helical" evidence="8">
    <location>
        <begin position="146"/>
        <end position="166"/>
    </location>
</feature>
<evidence type="ECO:0000313" key="9">
    <source>
        <dbReference type="EMBL" id="THF52445.1"/>
    </source>
</evidence>
<evidence type="ECO:0000256" key="2">
    <source>
        <dbReference type="ARBA" id="ARBA00007935"/>
    </source>
</evidence>
<evidence type="ECO:0000256" key="4">
    <source>
        <dbReference type="ARBA" id="ARBA00022475"/>
    </source>
</evidence>
<keyword evidence="6 8" id="KW-1133">Transmembrane helix</keyword>
<feature type="transmembrane region" description="Helical" evidence="8">
    <location>
        <begin position="218"/>
        <end position="244"/>
    </location>
</feature>
<organism evidence="9 10">
    <name type="scientific">Allorhizobium terrae</name>
    <dbReference type="NCBI Taxonomy" id="1848972"/>
    <lineage>
        <taxon>Bacteria</taxon>
        <taxon>Pseudomonadati</taxon>
        <taxon>Pseudomonadota</taxon>
        <taxon>Alphaproteobacteria</taxon>
        <taxon>Hyphomicrobiales</taxon>
        <taxon>Rhizobiaceae</taxon>
        <taxon>Rhizobium/Agrobacterium group</taxon>
        <taxon>Allorhizobium</taxon>
    </lineage>
</organism>
<dbReference type="RefSeq" id="WP_190235390.1">
    <property type="nucleotide sequence ID" value="NZ_SSOA01000002.1"/>
</dbReference>
<gene>
    <name evidence="9" type="ORF">E6C51_06570</name>
</gene>
<feature type="transmembrane region" description="Helical" evidence="8">
    <location>
        <begin position="178"/>
        <end position="198"/>
    </location>
</feature>
<evidence type="ECO:0000256" key="1">
    <source>
        <dbReference type="ARBA" id="ARBA00004651"/>
    </source>
</evidence>
<dbReference type="PANTHER" id="PTHR30472">
    <property type="entry name" value="FERRIC ENTEROBACTIN TRANSPORT SYSTEM PERMEASE PROTEIN"/>
    <property type="match status" value="1"/>
</dbReference>
<dbReference type="Pfam" id="PF01032">
    <property type="entry name" value="FecCD"/>
    <property type="match status" value="1"/>
</dbReference>
<reference evidence="9 10" key="1">
    <citation type="submission" date="2019-04" db="EMBL/GenBank/DDBJ databases">
        <title>Rhizobium terrae sp. nov., isolated from a paddy soil.</title>
        <authorList>
            <person name="Lin S.-Y."/>
            <person name="Hameed A."/>
            <person name="Huang H.-I."/>
            <person name="Young C.-C."/>
        </authorList>
    </citation>
    <scope>NUCLEOTIDE SEQUENCE [LARGE SCALE GENOMIC DNA]</scope>
    <source>
        <strain evidence="9 10">CC-HIH110</strain>
    </source>
</reference>
<dbReference type="SUPFAM" id="SSF81345">
    <property type="entry name" value="ABC transporter involved in vitamin B12 uptake, BtuC"/>
    <property type="match status" value="1"/>
</dbReference>
<accession>A0A4S4A2H9</accession>
<comment type="caution">
    <text evidence="9">The sequence shown here is derived from an EMBL/GenBank/DDBJ whole genome shotgun (WGS) entry which is preliminary data.</text>
</comment>
<dbReference type="InterPro" id="IPR000522">
    <property type="entry name" value="ABC_transptr_permease_BtuC"/>
</dbReference>
<feature type="transmembrane region" description="Helical" evidence="8">
    <location>
        <begin position="113"/>
        <end position="134"/>
    </location>
</feature>
<comment type="similarity">
    <text evidence="2">Belongs to the binding-protein-dependent transport system permease family. FecCD subfamily.</text>
</comment>
<dbReference type="Gene3D" id="1.10.3470.10">
    <property type="entry name" value="ABC transporter involved in vitamin B12 uptake, BtuC"/>
    <property type="match status" value="1"/>
</dbReference>
<keyword evidence="10" id="KW-1185">Reference proteome</keyword>
<feature type="transmembrane region" description="Helical" evidence="8">
    <location>
        <begin position="83"/>
        <end position="101"/>
    </location>
</feature>